<protein>
    <submittedName>
        <fullName evidence="1">Uncharacterized protein</fullName>
    </submittedName>
</protein>
<reference evidence="1" key="2">
    <citation type="journal article" date="2015" name="Data Brief">
        <title>Shoot transcriptome of the giant reed, Arundo donax.</title>
        <authorList>
            <person name="Barrero R.A."/>
            <person name="Guerrero F.D."/>
            <person name="Moolhuijzen P."/>
            <person name="Goolsby J.A."/>
            <person name="Tidwell J."/>
            <person name="Bellgard S.E."/>
            <person name="Bellgard M.I."/>
        </authorList>
    </citation>
    <scope>NUCLEOTIDE SEQUENCE</scope>
    <source>
        <tissue evidence="1">Shoot tissue taken approximately 20 cm above the soil surface</tissue>
    </source>
</reference>
<organism evidence="1">
    <name type="scientific">Arundo donax</name>
    <name type="common">Giant reed</name>
    <name type="synonym">Donax arundinaceus</name>
    <dbReference type="NCBI Taxonomy" id="35708"/>
    <lineage>
        <taxon>Eukaryota</taxon>
        <taxon>Viridiplantae</taxon>
        <taxon>Streptophyta</taxon>
        <taxon>Embryophyta</taxon>
        <taxon>Tracheophyta</taxon>
        <taxon>Spermatophyta</taxon>
        <taxon>Magnoliopsida</taxon>
        <taxon>Liliopsida</taxon>
        <taxon>Poales</taxon>
        <taxon>Poaceae</taxon>
        <taxon>PACMAD clade</taxon>
        <taxon>Arundinoideae</taxon>
        <taxon>Arundineae</taxon>
        <taxon>Arundo</taxon>
    </lineage>
</organism>
<accession>A0A0A8Y2C1</accession>
<reference evidence="1" key="1">
    <citation type="submission" date="2014-09" db="EMBL/GenBank/DDBJ databases">
        <authorList>
            <person name="Magalhaes I.L.F."/>
            <person name="Oliveira U."/>
            <person name="Santos F.R."/>
            <person name="Vidigal T.H.D.A."/>
            <person name="Brescovit A.D."/>
            <person name="Santos A.J."/>
        </authorList>
    </citation>
    <scope>NUCLEOTIDE SEQUENCE</scope>
    <source>
        <tissue evidence="1">Shoot tissue taken approximately 20 cm above the soil surface</tissue>
    </source>
</reference>
<evidence type="ECO:0000313" key="1">
    <source>
        <dbReference type="EMBL" id="JAD19333.1"/>
    </source>
</evidence>
<sequence>MCCPPIPDHPARVKPANLFYSSQNSFLAPLEAVLLFRKWENNYQMVHYRIILRNFKHR</sequence>
<proteinExistence type="predicted"/>
<dbReference type="EMBL" id="GBRH01278562">
    <property type="protein sequence ID" value="JAD19333.1"/>
    <property type="molecule type" value="Transcribed_RNA"/>
</dbReference>
<dbReference type="AlphaFoldDB" id="A0A0A8Y2C1"/>
<name>A0A0A8Y2C1_ARUDO</name>